<dbReference type="Gene3D" id="3.40.630.30">
    <property type="match status" value="1"/>
</dbReference>
<dbReference type="AlphaFoldDB" id="A0A939JVY3"/>
<dbReference type="PROSITE" id="PS51186">
    <property type="entry name" value="GNAT"/>
    <property type="match status" value="1"/>
</dbReference>
<dbReference type="Pfam" id="PF00583">
    <property type="entry name" value="Acetyltransf_1"/>
    <property type="match status" value="1"/>
</dbReference>
<proteinExistence type="predicted"/>
<dbReference type="CDD" id="cd04301">
    <property type="entry name" value="NAT_SF"/>
    <property type="match status" value="1"/>
</dbReference>
<accession>A0A939JVY3</accession>
<evidence type="ECO:0000313" key="4">
    <source>
        <dbReference type="EMBL" id="MBO0929439.1"/>
    </source>
</evidence>
<protein>
    <submittedName>
        <fullName evidence="4">GNAT family N-acetyltransferase</fullName>
    </submittedName>
</protein>
<dbReference type="PANTHER" id="PTHR43877">
    <property type="entry name" value="AMINOALKYLPHOSPHONATE N-ACETYLTRANSFERASE-RELATED-RELATED"/>
    <property type="match status" value="1"/>
</dbReference>
<dbReference type="InterPro" id="IPR050832">
    <property type="entry name" value="Bact_Acetyltransf"/>
</dbReference>
<gene>
    <name evidence="4" type="ORF">J2I48_00445</name>
</gene>
<evidence type="ECO:0000256" key="1">
    <source>
        <dbReference type="ARBA" id="ARBA00022679"/>
    </source>
</evidence>
<dbReference type="InterPro" id="IPR016181">
    <property type="entry name" value="Acyl_CoA_acyltransferase"/>
</dbReference>
<keyword evidence="1" id="KW-0808">Transferase</keyword>
<dbReference type="RefSeq" id="WP_207333410.1">
    <property type="nucleotide sequence ID" value="NZ_JAFMYU010000001.1"/>
</dbReference>
<comment type="caution">
    <text evidence="4">The sequence shown here is derived from an EMBL/GenBank/DDBJ whole genome shotgun (WGS) entry which is preliminary data.</text>
</comment>
<sequence length="171" mass="19731">MTIRRATLADLLPLVALARRCYAEAFSQDKYPGNPIDGFIDEHVTTAVYAQEFADRRASFWLAENEAGEAMGFLKLRRHAPPRRLAERNALELVRIYLLEQHIGHGYGKQLMQFCLDYARSQGHKAVYLGVWEHNAVAQAFYRKQGFTPFGWHVFPFGGERQRDIWMSRAV</sequence>
<feature type="domain" description="N-acetyltransferase" evidence="3">
    <location>
        <begin position="1"/>
        <end position="171"/>
    </location>
</feature>
<dbReference type="InterPro" id="IPR000182">
    <property type="entry name" value="GNAT_dom"/>
</dbReference>
<reference evidence="4 5" key="1">
    <citation type="submission" date="2021-03" db="EMBL/GenBank/DDBJ databases">
        <title>Fibrella sp. HMF5036 genome sequencing and assembly.</title>
        <authorList>
            <person name="Kang H."/>
            <person name="Kim H."/>
            <person name="Bae S."/>
            <person name="Joh K."/>
        </authorList>
    </citation>
    <scope>NUCLEOTIDE SEQUENCE [LARGE SCALE GENOMIC DNA]</scope>
    <source>
        <strain evidence="4 5">HMF5036</strain>
    </source>
</reference>
<name>A0A939JVY3_9BACT</name>
<evidence type="ECO:0000259" key="3">
    <source>
        <dbReference type="PROSITE" id="PS51186"/>
    </source>
</evidence>
<evidence type="ECO:0000313" key="5">
    <source>
        <dbReference type="Proteomes" id="UP000664795"/>
    </source>
</evidence>
<evidence type="ECO:0000256" key="2">
    <source>
        <dbReference type="ARBA" id="ARBA00023315"/>
    </source>
</evidence>
<keyword evidence="5" id="KW-1185">Reference proteome</keyword>
<dbReference type="SUPFAM" id="SSF55729">
    <property type="entry name" value="Acyl-CoA N-acyltransferases (Nat)"/>
    <property type="match status" value="1"/>
</dbReference>
<keyword evidence="2" id="KW-0012">Acyltransferase</keyword>
<dbReference type="GO" id="GO:0016747">
    <property type="term" value="F:acyltransferase activity, transferring groups other than amino-acyl groups"/>
    <property type="evidence" value="ECO:0007669"/>
    <property type="project" value="InterPro"/>
</dbReference>
<organism evidence="4 5">
    <name type="scientific">Fibrella aquatilis</name>
    <dbReference type="NCBI Taxonomy" id="2817059"/>
    <lineage>
        <taxon>Bacteria</taxon>
        <taxon>Pseudomonadati</taxon>
        <taxon>Bacteroidota</taxon>
        <taxon>Cytophagia</taxon>
        <taxon>Cytophagales</taxon>
        <taxon>Spirosomataceae</taxon>
        <taxon>Fibrella</taxon>
    </lineage>
</organism>
<dbReference type="EMBL" id="JAFMYU010000001">
    <property type="protein sequence ID" value="MBO0929439.1"/>
    <property type="molecule type" value="Genomic_DNA"/>
</dbReference>
<dbReference type="Proteomes" id="UP000664795">
    <property type="component" value="Unassembled WGS sequence"/>
</dbReference>